<sequence length="206" mass="22215">MTRQWNLSLHRVRGAQLDRLARSAGKDKSDLIDHWIRAELRRAPARVDGSPAITPDGIAVRTLRQGTERFLSVRIDGNAPTLFRVIPDSAPTGIESGSHLQLLAALLRTNGTGSAGGTAVGAFGGVLIVHRQGRGFVIQQSTKDRDSMREKISKVTLTTALLEDFGEAIEDALRQVGGMIEIEPRAGVDDCFELFDLASGSDANSE</sequence>
<organism evidence="1 2">
    <name type="scientific">Thermohalobaculum xanthum</name>
    <dbReference type="NCBI Taxonomy" id="2753746"/>
    <lineage>
        <taxon>Bacteria</taxon>
        <taxon>Pseudomonadati</taxon>
        <taxon>Pseudomonadota</taxon>
        <taxon>Alphaproteobacteria</taxon>
        <taxon>Rhodobacterales</taxon>
        <taxon>Paracoccaceae</taxon>
        <taxon>Thermohalobaculum</taxon>
    </lineage>
</organism>
<gene>
    <name evidence="1" type="ORF">H0I76_18615</name>
</gene>
<protein>
    <submittedName>
        <fullName evidence="1">Uncharacterized protein</fullName>
    </submittedName>
</protein>
<comment type="caution">
    <text evidence="1">The sequence shown here is derived from an EMBL/GenBank/DDBJ whole genome shotgun (WGS) entry which is preliminary data.</text>
</comment>
<evidence type="ECO:0000313" key="1">
    <source>
        <dbReference type="EMBL" id="MBK0401217.1"/>
    </source>
</evidence>
<name>A0A8J7SI78_9RHOB</name>
<accession>A0A8J7SI78</accession>
<evidence type="ECO:0000313" key="2">
    <source>
        <dbReference type="Proteomes" id="UP000655420"/>
    </source>
</evidence>
<reference evidence="1" key="1">
    <citation type="submission" date="2020-12" db="EMBL/GenBank/DDBJ databases">
        <title>Bacterial taxonomy.</title>
        <authorList>
            <person name="Pan X."/>
        </authorList>
    </citation>
    <scope>NUCLEOTIDE SEQUENCE</scope>
    <source>
        <strain evidence="1">M0105</strain>
    </source>
</reference>
<dbReference type="Proteomes" id="UP000655420">
    <property type="component" value="Unassembled WGS sequence"/>
</dbReference>
<keyword evidence="2" id="KW-1185">Reference proteome</keyword>
<dbReference type="AlphaFoldDB" id="A0A8J7SI78"/>
<proteinExistence type="predicted"/>
<dbReference type="EMBL" id="JAEHHL010000016">
    <property type="protein sequence ID" value="MBK0401217.1"/>
    <property type="molecule type" value="Genomic_DNA"/>
</dbReference>